<feature type="transmembrane region" description="Helical" evidence="8">
    <location>
        <begin position="193"/>
        <end position="210"/>
    </location>
</feature>
<comment type="similarity">
    <text evidence="2">Belongs to the SLC35F solute transporter family.</text>
</comment>
<evidence type="ECO:0000256" key="8">
    <source>
        <dbReference type="SAM" id="Phobius"/>
    </source>
</evidence>
<keyword evidence="3" id="KW-0813">Transport</keyword>
<keyword evidence="5 8" id="KW-1133">Transmembrane helix</keyword>
<feature type="transmembrane region" description="Helical" evidence="8">
    <location>
        <begin position="345"/>
        <end position="366"/>
    </location>
</feature>
<dbReference type="GO" id="GO:0016020">
    <property type="term" value="C:membrane"/>
    <property type="evidence" value="ECO:0007669"/>
    <property type="project" value="UniProtKB-SubCell"/>
</dbReference>
<organism evidence="9 10">
    <name type="scientific">Ficus carica</name>
    <name type="common">Common fig</name>
    <dbReference type="NCBI Taxonomy" id="3494"/>
    <lineage>
        <taxon>Eukaryota</taxon>
        <taxon>Viridiplantae</taxon>
        <taxon>Streptophyta</taxon>
        <taxon>Embryophyta</taxon>
        <taxon>Tracheophyta</taxon>
        <taxon>Spermatophyta</taxon>
        <taxon>Magnoliopsida</taxon>
        <taxon>eudicotyledons</taxon>
        <taxon>Gunneridae</taxon>
        <taxon>Pentapetalae</taxon>
        <taxon>rosids</taxon>
        <taxon>fabids</taxon>
        <taxon>Rosales</taxon>
        <taxon>Moraceae</taxon>
        <taxon>Ficeae</taxon>
        <taxon>Ficus</taxon>
    </lineage>
</organism>
<keyword evidence="6 8" id="KW-0472">Membrane</keyword>
<evidence type="ECO:0000256" key="5">
    <source>
        <dbReference type="ARBA" id="ARBA00022989"/>
    </source>
</evidence>
<dbReference type="PANTHER" id="PTHR23051:SF0">
    <property type="entry name" value="SOLUTE CARRIER FAMILY 35 MEMBER F5"/>
    <property type="match status" value="1"/>
</dbReference>
<dbReference type="EMBL" id="BTGU01000033">
    <property type="protein sequence ID" value="GMN50335.1"/>
    <property type="molecule type" value="Genomic_DNA"/>
</dbReference>
<feature type="transmembrane region" description="Helical" evidence="8">
    <location>
        <begin position="378"/>
        <end position="396"/>
    </location>
</feature>
<feature type="compositionally biased region" description="Basic and acidic residues" evidence="7">
    <location>
        <begin position="405"/>
        <end position="414"/>
    </location>
</feature>
<dbReference type="Gene3D" id="1.10.3730.20">
    <property type="match status" value="1"/>
</dbReference>
<evidence type="ECO:0000256" key="1">
    <source>
        <dbReference type="ARBA" id="ARBA00004141"/>
    </source>
</evidence>
<feature type="transmembrane region" description="Helical" evidence="8">
    <location>
        <begin position="35"/>
        <end position="54"/>
    </location>
</feature>
<dbReference type="Pfam" id="PF06027">
    <property type="entry name" value="SLC35F"/>
    <property type="match status" value="1"/>
</dbReference>
<proteinExistence type="inferred from homology"/>
<evidence type="ECO:0000256" key="3">
    <source>
        <dbReference type="ARBA" id="ARBA00022448"/>
    </source>
</evidence>
<feature type="transmembrane region" description="Helical" evidence="8">
    <location>
        <begin position="289"/>
        <end position="310"/>
    </location>
</feature>
<feature type="compositionally biased region" description="Polar residues" evidence="7">
    <location>
        <begin position="427"/>
        <end position="437"/>
    </location>
</feature>
<accession>A0AA88DA69</accession>
<evidence type="ECO:0000256" key="2">
    <source>
        <dbReference type="ARBA" id="ARBA00007863"/>
    </source>
</evidence>
<sequence length="437" mass="47668">MNSKVWRWGLGLTYIVAVAAIWIAASFVVQSVVDAGVSPFLITYICNSLFMVYIPMVEVGRYLEDNYGGFLFWRSKKSSPLKEPGESEKAILLEESDEGCAEVGDSVLIEVQEVSDHGEDIGPKRIDVFKELDRPLPNLDNVDGVGSKEVDAKGRWTRMRMAKVSLLICPFWFLAQLTFNLSLKYTTVTSNTILSSASSLFTFLVALVFLGEKFTWVKLMSVLLCMGGTIIVSLGDSQVGLNAIASNPLLGDIFALVSAGFYAVYITLIRKKLPDDGDEKSGHPSMAQFLGFVGLFNFVLFLPVALILHFTELEPFYTLTWKQVGLIVGKGLLDNVLSDYLWAKAVLLTTTTVATAGLTIQVPMAAVVDSLTGNAPHLMDYLGAAAVMIGFAGINIPSDVFSRPKETTVEELDSRSPVSTGHDRNPSSHNHSNEAVS</sequence>
<feature type="transmembrane region" description="Helical" evidence="8">
    <location>
        <begin position="12"/>
        <end position="29"/>
    </location>
</feature>
<evidence type="ECO:0000256" key="7">
    <source>
        <dbReference type="SAM" id="MobiDB-lite"/>
    </source>
</evidence>
<name>A0AA88DA69_FICCA</name>
<comment type="caution">
    <text evidence="9">The sequence shown here is derived from an EMBL/GenBank/DDBJ whole genome shotgun (WGS) entry which is preliminary data.</text>
</comment>
<comment type="subcellular location">
    <subcellularLocation>
        <location evidence="1">Membrane</location>
        <topology evidence="1">Multi-pass membrane protein</topology>
    </subcellularLocation>
</comment>
<keyword evidence="10" id="KW-1185">Reference proteome</keyword>
<reference evidence="9" key="1">
    <citation type="submission" date="2023-07" db="EMBL/GenBank/DDBJ databases">
        <title>draft genome sequence of fig (Ficus carica).</title>
        <authorList>
            <person name="Takahashi T."/>
            <person name="Nishimura K."/>
        </authorList>
    </citation>
    <scope>NUCLEOTIDE SEQUENCE</scope>
</reference>
<dbReference type="InterPro" id="IPR037185">
    <property type="entry name" value="EmrE-like"/>
</dbReference>
<dbReference type="InterPro" id="IPR009262">
    <property type="entry name" value="SLC35_F1/F2/F6"/>
</dbReference>
<dbReference type="GO" id="GO:0022857">
    <property type="term" value="F:transmembrane transporter activity"/>
    <property type="evidence" value="ECO:0007669"/>
    <property type="project" value="InterPro"/>
</dbReference>
<evidence type="ECO:0008006" key="11">
    <source>
        <dbReference type="Google" id="ProtNLM"/>
    </source>
</evidence>
<gene>
    <name evidence="9" type="ORF">TIFTF001_019496</name>
</gene>
<evidence type="ECO:0000313" key="9">
    <source>
        <dbReference type="EMBL" id="GMN50335.1"/>
    </source>
</evidence>
<dbReference type="PANTHER" id="PTHR23051">
    <property type="entry name" value="SOLUTE CARRIER FAMILY 35, MEMBER F5"/>
    <property type="match status" value="1"/>
</dbReference>
<protein>
    <recommendedName>
        <fullName evidence="11">EamA domain-containing protein</fullName>
    </recommendedName>
</protein>
<feature type="region of interest" description="Disordered" evidence="7">
    <location>
        <begin position="405"/>
        <end position="437"/>
    </location>
</feature>
<feature type="transmembrane region" description="Helical" evidence="8">
    <location>
        <begin position="164"/>
        <end position="181"/>
    </location>
</feature>
<feature type="transmembrane region" description="Helical" evidence="8">
    <location>
        <begin position="217"/>
        <end position="235"/>
    </location>
</feature>
<evidence type="ECO:0000256" key="4">
    <source>
        <dbReference type="ARBA" id="ARBA00022692"/>
    </source>
</evidence>
<evidence type="ECO:0000313" key="10">
    <source>
        <dbReference type="Proteomes" id="UP001187192"/>
    </source>
</evidence>
<keyword evidence="4 8" id="KW-0812">Transmembrane</keyword>
<feature type="transmembrane region" description="Helical" evidence="8">
    <location>
        <begin position="247"/>
        <end position="268"/>
    </location>
</feature>
<evidence type="ECO:0000256" key="6">
    <source>
        <dbReference type="ARBA" id="ARBA00023136"/>
    </source>
</evidence>
<dbReference type="Proteomes" id="UP001187192">
    <property type="component" value="Unassembled WGS sequence"/>
</dbReference>
<dbReference type="SUPFAM" id="SSF103481">
    <property type="entry name" value="Multidrug resistance efflux transporter EmrE"/>
    <property type="match status" value="1"/>
</dbReference>
<dbReference type="AlphaFoldDB" id="A0AA88DA69"/>